<feature type="region of interest" description="Disordered" evidence="6">
    <location>
        <begin position="286"/>
        <end position="370"/>
    </location>
</feature>
<dbReference type="InterPro" id="IPR037278">
    <property type="entry name" value="ARFGAP/RecO"/>
</dbReference>
<dbReference type="OrthoDB" id="10266696at2759"/>
<comment type="caution">
    <text evidence="9">The sequence shown here is derived from an EMBL/GenBank/DDBJ whole genome shotgun (WGS) entry which is preliminary data.</text>
</comment>
<feature type="region of interest" description="Disordered" evidence="6">
    <location>
        <begin position="222"/>
        <end position="251"/>
    </location>
</feature>
<evidence type="ECO:0000259" key="7">
    <source>
        <dbReference type="PROSITE" id="PS50030"/>
    </source>
</evidence>
<organism evidence="9 10">
    <name type="scientific">Ambispora leptoticha</name>
    <dbReference type="NCBI Taxonomy" id="144679"/>
    <lineage>
        <taxon>Eukaryota</taxon>
        <taxon>Fungi</taxon>
        <taxon>Fungi incertae sedis</taxon>
        <taxon>Mucoromycota</taxon>
        <taxon>Glomeromycotina</taxon>
        <taxon>Glomeromycetes</taxon>
        <taxon>Archaeosporales</taxon>
        <taxon>Ambisporaceae</taxon>
        <taxon>Ambispora</taxon>
    </lineage>
</organism>
<evidence type="ECO:0000256" key="4">
    <source>
        <dbReference type="ARBA" id="ARBA00022833"/>
    </source>
</evidence>
<evidence type="ECO:0000256" key="1">
    <source>
        <dbReference type="ARBA" id="ARBA00022468"/>
    </source>
</evidence>
<feature type="region of interest" description="Disordered" evidence="6">
    <location>
        <begin position="121"/>
        <end position="153"/>
    </location>
</feature>
<evidence type="ECO:0000256" key="6">
    <source>
        <dbReference type="SAM" id="MobiDB-lite"/>
    </source>
</evidence>
<dbReference type="SMART" id="SM00105">
    <property type="entry name" value="ArfGap"/>
    <property type="match status" value="1"/>
</dbReference>
<name>A0A9N8ZDP5_9GLOM</name>
<keyword evidence="4" id="KW-0862">Zinc</keyword>
<accession>A0A9N8ZDP5</accession>
<dbReference type="InterPro" id="IPR056893">
    <property type="entry name" value="UBA_Nbr1_C"/>
</dbReference>
<dbReference type="Gene3D" id="1.10.220.150">
    <property type="entry name" value="Arf GTPase activating protein"/>
    <property type="match status" value="1"/>
</dbReference>
<keyword evidence="2" id="KW-0479">Metal-binding</keyword>
<dbReference type="SUPFAM" id="SSF46934">
    <property type="entry name" value="UBA-like"/>
    <property type="match status" value="2"/>
</dbReference>
<proteinExistence type="predicted"/>
<feature type="compositionally biased region" description="Low complexity" evidence="6">
    <location>
        <begin position="359"/>
        <end position="370"/>
    </location>
</feature>
<sequence length="553" mass="58699">MALDRAKKVVNEKHERILLEMAKQPGNDVCADCGAKAPRWASHSIGIFLCIRCGSIHRKMGTHISKVKSISLDSWTPDQVENMKQWGNLKANAKWNPRPELNPVPVNASDSEMERYIRNKYERKAFMDPKPPQSKNRANGSRSSASSVSSSVISPVKRAEPIVTYSDKGDTTTSNKSGFESALRQLHDMGFTDTARNREILSTTNGDLNAAIEILCKLPPSSGSGGTGGNSGNSVSAKPLSQVRRTSSMSDEEKVTALWNLGFHDEAKNRDALRRTGGNVEVAAAILNDERSKPPETGSPATVSNTIQGPKSTSSNSSLNGTAQLDSQRRQHKLPLTSNNQQSRNSLLIDTPATPPQPQQQLPNSSLNPLLSQQTSNLASFGQNNPFGFNGLSQGLGMGVMTPTSTSNINNIHNSIGLQNNPQLGLVGGGGGSTNIQQQNSLSFANNNSIMGSGSGSTTPFSELIPSFGNLNLGNSSRLTSSTQSFGAPTQKSAPVGVNSAGFLMSHQQTPSSLLSSNSSASLANNLHGSTNAGMLGTNANHGWNGMNNFGAF</sequence>
<dbReference type="InterPro" id="IPR051718">
    <property type="entry name" value="ARF_GTPase-activating"/>
</dbReference>
<dbReference type="EMBL" id="CAJVPS010000529">
    <property type="protein sequence ID" value="CAG8492705.1"/>
    <property type="molecule type" value="Genomic_DNA"/>
</dbReference>
<protein>
    <submittedName>
        <fullName evidence="9">3669_t:CDS:1</fullName>
    </submittedName>
</protein>
<feature type="domain" description="UBA" evidence="7">
    <location>
        <begin position="177"/>
        <end position="218"/>
    </location>
</feature>
<dbReference type="FunFam" id="1.10.220.150:FF:000009">
    <property type="entry name" value="stromal membrane-associated protein 1 isoform X1"/>
    <property type="match status" value="1"/>
</dbReference>
<dbReference type="Pfam" id="PF24932">
    <property type="entry name" value="UBA_NBR1_C"/>
    <property type="match status" value="1"/>
</dbReference>
<evidence type="ECO:0000313" key="9">
    <source>
        <dbReference type="EMBL" id="CAG8492705.1"/>
    </source>
</evidence>
<dbReference type="CDD" id="cd08204">
    <property type="entry name" value="ArfGap"/>
    <property type="match status" value="1"/>
</dbReference>
<feature type="compositionally biased region" description="Polar residues" evidence="6">
    <location>
        <begin position="299"/>
        <end position="326"/>
    </location>
</feature>
<dbReference type="Proteomes" id="UP000789508">
    <property type="component" value="Unassembled WGS sequence"/>
</dbReference>
<dbReference type="GO" id="GO:0005096">
    <property type="term" value="F:GTPase activator activity"/>
    <property type="evidence" value="ECO:0007669"/>
    <property type="project" value="UniProtKB-KW"/>
</dbReference>
<evidence type="ECO:0000256" key="5">
    <source>
        <dbReference type="PROSITE-ProRule" id="PRU00288"/>
    </source>
</evidence>
<evidence type="ECO:0000256" key="2">
    <source>
        <dbReference type="ARBA" id="ARBA00022723"/>
    </source>
</evidence>
<dbReference type="PROSITE" id="PS50030">
    <property type="entry name" value="UBA"/>
    <property type="match status" value="2"/>
</dbReference>
<dbReference type="InterPro" id="IPR009060">
    <property type="entry name" value="UBA-like_sf"/>
</dbReference>
<dbReference type="InterPro" id="IPR015940">
    <property type="entry name" value="UBA"/>
</dbReference>
<keyword evidence="1" id="KW-0343">GTPase activation</keyword>
<dbReference type="AlphaFoldDB" id="A0A9N8ZDP5"/>
<feature type="domain" description="UBA" evidence="7">
    <location>
        <begin position="249"/>
        <end position="290"/>
    </location>
</feature>
<feature type="domain" description="Arf-GAP" evidence="8">
    <location>
        <begin position="15"/>
        <end position="134"/>
    </location>
</feature>
<dbReference type="SMART" id="SM00165">
    <property type="entry name" value="UBA"/>
    <property type="match status" value="2"/>
</dbReference>
<feature type="compositionally biased region" description="Polar residues" evidence="6">
    <location>
        <begin position="336"/>
        <end position="348"/>
    </location>
</feature>
<dbReference type="Pfam" id="PF00627">
    <property type="entry name" value="UBA"/>
    <property type="match status" value="1"/>
</dbReference>
<dbReference type="Gene3D" id="1.10.8.10">
    <property type="entry name" value="DNA helicase RuvA subunit, C-terminal domain"/>
    <property type="match status" value="2"/>
</dbReference>
<evidence type="ECO:0000259" key="8">
    <source>
        <dbReference type="PROSITE" id="PS50115"/>
    </source>
</evidence>
<gene>
    <name evidence="9" type="ORF">ALEPTO_LOCUS3072</name>
</gene>
<dbReference type="Pfam" id="PF01412">
    <property type="entry name" value="ArfGap"/>
    <property type="match status" value="1"/>
</dbReference>
<evidence type="ECO:0000256" key="3">
    <source>
        <dbReference type="ARBA" id="ARBA00022771"/>
    </source>
</evidence>
<dbReference type="GO" id="GO:0005737">
    <property type="term" value="C:cytoplasm"/>
    <property type="evidence" value="ECO:0007669"/>
    <property type="project" value="TreeGrafter"/>
</dbReference>
<dbReference type="PRINTS" id="PR00405">
    <property type="entry name" value="REVINTRACTNG"/>
</dbReference>
<reference evidence="9" key="1">
    <citation type="submission" date="2021-06" db="EMBL/GenBank/DDBJ databases">
        <authorList>
            <person name="Kallberg Y."/>
            <person name="Tangrot J."/>
            <person name="Rosling A."/>
        </authorList>
    </citation>
    <scope>NUCLEOTIDE SEQUENCE</scope>
    <source>
        <strain evidence="9">FL130A</strain>
    </source>
</reference>
<dbReference type="PROSITE" id="PS50115">
    <property type="entry name" value="ARFGAP"/>
    <property type="match status" value="1"/>
</dbReference>
<evidence type="ECO:0000313" key="10">
    <source>
        <dbReference type="Proteomes" id="UP000789508"/>
    </source>
</evidence>
<keyword evidence="10" id="KW-1185">Reference proteome</keyword>
<dbReference type="PANTHER" id="PTHR45705">
    <property type="entry name" value="FI20236P1"/>
    <property type="match status" value="1"/>
</dbReference>
<dbReference type="InterPro" id="IPR001164">
    <property type="entry name" value="ArfGAP_dom"/>
</dbReference>
<keyword evidence="3 5" id="KW-0863">Zinc-finger</keyword>
<dbReference type="SUPFAM" id="SSF57863">
    <property type="entry name" value="ArfGap/RecO-like zinc finger"/>
    <property type="match status" value="1"/>
</dbReference>
<dbReference type="InterPro" id="IPR038508">
    <property type="entry name" value="ArfGAP_dom_sf"/>
</dbReference>
<dbReference type="PANTHER" id="PTHR45705:SF1">
    <property type="entry name" value="FI20236P1"/>
    <property type="match status" value="1"/>
</dbReference>
<dbReference type="GO" id="GO:0008270">
    <property type="term" value="F:zinc ion binding"/>
    <property type="evidence" value="ECO:0007669"/>
    <property type="project" value="UniProtKB-KW"/>
</dbReference>
<feature type="compositionally biased region" description="Low complexity" evidence="6">
    <location>
        <begin position="134"/>
        <end position="153"/>
    </location>
</feature>